<dbReference type="PANTHER" id="PTHR22835">
    <property type="entry name" value="ZINC FINGER FYVE DOMAIN CONTAINING PROTEIN"/>
    <property type="match status" value="1"/>
</dbReference>
<comment type="caution">
    <text evidence="1">The sequence shown here is derived from an EMBL/GenBank/DDBJ whole genome shotgun (WGS) entry which is preliminary data.</text>
</comment>
<keyword evidence="2" id="KW-1185">Reference proteome</keyword>
<proteinExistence type="predicted"/>
<evidence type="ECO:0000313" key="2">
    <source>
        <dbReference type="Proteomes" id="UP001396334"/>
    </source>
</evidence>
<name>A0ABR1ZLA9_9ROSI</name>
<dbReference type="SUPFAM" id="SSF52266">
    <property type="entry name" value="SGNH hydrolase"/>
    <property type="match status" value="1"/>
</dbReference>
<dbReference type="Gene3D" id="3.40.50.1110">
    <property type="entry name" value="SGNH hydrolase"/>
    <property type="match status" value="1"/>
</dbReference>
<evidence type="ECO:0000313" key="1">
    <source>
        <dbReference type="EMBL" id="KAK8481254.1"/>
    </source>
</evidence>
<gene>
    <name evidence="1" type="ORF">V6N11_081677</name>
</gene>
<dbReference type="Proteomes" id="UP001396334">
    <property type="component" value="Unassembled WGS sequence"/>
</dbReference>
<dbReference type="CDD" id="cd01837">
    <property type="entry name" value="SGNH_plant_lipase_like"/>
    <property type="match status" value="1"/>
</dbReference>
<dbReference type="PANTHER" id="PTHR22835:SF514">
    <property type="entry name" value="GDSL-LIKE LIPASE_ACYLHYDROLASE SUPERFAMILY PROTEIN ISOFORM 1"/>
    <property type="match status" value="1"/>
</dbReference>
<dbReference type="Pfam" id="PF00657">
    <property type="entry name" value="Lipase_GDSL"/>
    <property type="match status" value="1"/>
</dbReference>
<dbReference type="InterPro" id="IPR035669">
    <property type="entry name" value="SGNH_plant_lipase-like"/>
</dbReference>
<organism evidence="1 2">
    <name type="scientific">Hibiscus sabdariffa</name>
    <name type="common">roselle</name>
    <dbReference type="NCBI Taxonomy" id="183260"/>
    <lineage>
        <taxon>Eukaryota</taxon>
        <taxon>Viridiplantae</taxon>
        <taxon>Streptophyta</taxon>
        <taxon>Embryophyta</taxon>
        <taxon>Tracheophyta</taxon>
        <taxon>Spermatophyta</taxon>
        <taxon>Magnoliopsida</taxon>
        <taxon>eudicotyledons</taxon>
        <taxon>Gunneridae</taxon>
        <taxon>Pentapetalae</taxon>
        <taxon>rosids</taxon>
        <taxon>malvids</taxon>
        <taxon>Malvales</taxon>
        <taxon>Malvaceae</taxon>
        <taxon>Malvoideae</taxon>
        <taxon>Hibiscus</taxon>
    </lineage>
</organism>
<accession>A0ABR1ZLA9</accession>
<reference evidence="1 2" key="1">
    <citation type="journal article" date="2024" name="G3 (Bethesda)">
        <title>Genome assembly of Hibiscus sabdariffa L. provides insights into metabolisms of medicinal natural products.</title>
        <authorList>
            <person name="Kim T."/>
        </authorList>
    </citation>
    <scope>NUCLEOTIDE SEQUENCE [LARGE SCALE GENOMIC DNA]</scope>
    <source>
        <strain evidence="1">TK-2024</strain>
        <tissue evidence="1">Old leaves</tissue>
    </source>
</reference>
<dbReference type="InterPro" id="IPR001087">
    <property type="entry name" value="GDSL"/>
</dbReference>
<dbReference type="EMBL" id="JBBPBN010000928">
    <property type="protein sequence ID" value="KAK8481254.1"/>
    <property type="molecule type" value="Genomic_DNA"/>
</dbReference>
<protein>
    <submittedName>
        <fullName evidence="1">Uncharacterized protein</fullName>
    </submittedName>
</protein>
<sequence>MVTDQVELHVSIHNKRAMAMTISVLLVASLLGSSSACHFPAVYILGDSNSDTGSSSATFGRIPPPYGETFFSKPAGRYSDGRVIADFIANELKLPSFLSAYLDAMDSNFGHGASFAVYGSTIQPSFGKLIDAGFSPLSLDIQMLQFQQFKERVNELYDQAMNPHFTYRLPKPEEFSKALYILDIGQNDLTYGVITTTVERVNASIPDMISQFAAVIEKLFQQGARFFWIHNTAPLGCMPVSVLNVRPKPGNADQAGCVKSYNELAQEFNKQLKDRVSQLRAKLHGARLIYVDIYSAKYSLISEAHKYGFVDPLTNCCGHFGDYTVQCGKTAVVNGTEIFGAACGDPSKRISWDGIHYTDAANYWVAKRIMDGSLSDPPVPITEVCV</sequence>
<dbReference type="InterPro" id="IPR036514">
    <property type="entry name" value="SGNH_hydro_sf"/>
</dbReference>